<feature type="compositionally biased region" description="Polar residues" evidence="2">
    <location>
        <begin position="24"/>
        <end position="33"/>
    </location>
</feature>
<accession>A0AAW0BEQ5</accession>
<feature type="compositionally biased region" description="Polar residues" evidence="2">
    <location>
        <begin position="80"/>
        <end position="90"/>
    </location>
</feature>
<evidence type="ECO:0000256" key="1">
    <source>
        <dbReference type="SAM" id="Coils"/>
    </source>
</evidence>
<name>A0AAW0BEQ5_9AGAR</name>
<feature type="compositionally biased region" description="Basic and acidic residues" evidence="2">
    <location>
        <begin position="91"/>
        <end position="106"/>
    </location>
</feature>
<dbReference type="AlphaFoldDB" id="A0AAW0BEQ5"/>
<dbReference type="Proteomes" id="UP001383192">
    <property type="component" value="Unassembled WGS sequence"/>
</dbReference>
<evidence type="ECO:0000313" key="3">
    <source>
        <dbReference type="EMBL" id="KAK7024434.1"/>
    </source>
</evidence>
<keyword evidence="4" id="KW-1185">Reference proteome</keyword>
<feature type="compositionally biased region" description="Basic and acidic residues" evidence="2">
    <location>
        <begin position="58"/>
        <end position="71"/>
    </location>
</feature>
<dbReference type="EMBL" id="JAYKXP010000124">
    <property type="protein sequence ID" value="KAK7024434.1"/>
    <property type="molecule type" value="Genomic_DNA"/>
</dbReference>
<sequence>MVNLQHQPGPAMLTIRIKSRRTDPTTIQKSYRTPSPDDEPLLSESDSELKQPPRKKARNDSDSQDHGRDVRLSMPALGTRPTSTRNSTRIVESKKEKKEKEKEKDPVNNSSTGPLHEAISMQRKHAQLLEEADADLQKKDARIDALQAENARLKEDWNESKRVAANVIHQVLQLRKAKEDLMQENKELEKHAKAGNELVQTKEILEEVRHEAMEWKAKKEKLENRVKILEATIAEYAKFVAGVKTGLPGLERSLNSVPGEVCA</sequence>
<comment type="caution">
    <text evidence="3">The sequence shown here is derived from an EMBL/GenBank/DDBJ whole genome shotgun (WGS) entry which is preliminary data.</text>
</comment>
<reference evidence="3 4" key="1">
    <citation type="submission" date="2024-01" db="EMBL/GenBank/DDBJ databases">
        <title>A draft genome for a cacao thread blight-causing isolate of Paramarasmius palmivorus.</title>
        <authorList>
            <person name="Baruah I.K."/>
            <person name="Bukari Y."/>
            <person name="Amoako-Attah I."/>
            <person name="Meinhardt L.W."/>
            <person name="Bailey B.A."/>
            <person name="Cohen S.P."/>
        </authorList>
    </citation>
    <scope>NUCLEOTIDE SEQUENCE [LARGE SCALE GENOMIC DNA]</scope>
    <source>
        <strain evidence="3 4">GH-12</strain>
    </source>
</reference>
<keyword evidence="1" id="KW-0175">Coiled coil</keyword>
<gene>
    <name evidence="3" type="ORF">VNI00_016285</name>
</gene>
<evidence type="ECO:0000313" key="4">
    <source>
        <dbReference type="Proteomes" id="UP001383192"/>
    </source>
</evidence>
<protein>
    <submittedName>
        <fullName evidence="3">Uncharacterized protein</fullName>
    </submittedName>
</protein>
<organism evidence="3 4">
    <name type="scientific">Paramarasmius palmivorus</name>
    <dbReference type="NCBI Taxonomy" id="297713"/>
    <lineage>
        <taxon>Eukaryota</taxon>
        <taxon>Fungi</taxon>
        <taxon>Dikarya</taxon>
        <taxon>Basidiomycota</taxon>
        <taxon>Agaricomycotina</taxon>
        <taxon>Agaricomycetes</taxon>
        <taxon>Agaricomycetidae</taxon>
        <taxon>Agaricales</taxon>
        <taxon>Marasmiineae</taxon>
        <taxon>Marasmiaceae</taxon>
        <taxon>Paramarasmius</taxon>
    </lineage>
</organism>
<feature type="region of interest" description="Disordered" evidence="2">
    <location>
        <begin position="1"/>
        <end position="115"/>
    </location>
</feature>
<proteinExistence type="predicted"/>
<evidence type="ECO:0000256" key="2">
    <source>
        <dbReference type="SAM" id="MobiDB-lite"/>
    </source>
</evidence>
<feature type="coiled-coil region" evidence="1">
    <location>
        <begin position="129"/>
        <end position="239"/>
    </location>
</feature>